<dbReference type="GO" id="GO:0005829">
    <property type="term" value="C:cytosol"/>
    <property type="evidence" value="ECO:0007669"/>
    <property type="project" value="TreeGrafter"/>
</dbReference>
<dbReference type="OrthoDB" id="5767802at2"/>
<dbReference type="Proteomes" id="UP000094936">
    <property type="component" value="Unassembled WGS sequence"/>
</dbReference>
<reference evidence="4 5" key="1">
    <citation type="submission" date="2016-05" db="EMBL/GenBank/DDBJ databases">
        <title>Genomic Taxonomy of the Vibrionaceae.</title>
        <authorList>
            <person name="Gomez-Gil B."/>
            <person name="Enciso-Ibarra J."/>
        </authorList>
    </citation>
    <scope>NUCLEOTIDE SEQUENCE [LARGE SCALE GENOMIC DNA]</scope>
    <source>
        <strain evidence="4 5">CAIM 1920</strain>
    </source>
</reference>
<dbReference type="GO" id="GO:0016491">
    <property type="term" value="F:oxidoreductase activity"/>
    <property type="evidence" value="ECO:0007669"/>
    <property type="project" value="InterPro"/>
</dbReference>
<dbReference type="Pfam" id="PF03358">
    <property type="entry name" value="FMN_red"/>
    <property type="match status" value="1"/>
</dbReference>
<dbReference type="AlphaFoldDB" id="A0A1C3EPC9"/>
<comment type="caution">
    <text evidence="4">The sequence shown here is derived from an EMBL/GenBank/DDBJ whole genome shotgun (WGS) entry which is preliminary data.</text>
</comment>
<dbReference type="Gene3D" id="3.40.50.360">
    <property type="match status" value="1"/>
</dbReference>
<gene>
    <name evidence="4" type="ORF">A8L45_05310</name>
</gene>
<protein>
    <submittedName>
        <fullName evidence="4">NADPH-dependent FMN reductase</fullName>
    </submittedName>
</protein>
<accession>A0A1C3EPC9</accession>
<proteinExistence type="predicted"/>
<name>A0A1C3EPC9_9GAMM</name>
<dbReference type="InterPro" id="IPR005025">
    <property type="entry name" value="FMN_Rdtase-like_dom"/>
</dbReference>
<sequence length="176" mass="19135">MKILSFGATNSRNSINKQLAHYTASLVGNADIDLIDLNDFEMPIYSIDRENSTGIPEPAHRFIEKIAQADAVIVSFAEYNGTYTSAYKNIYDWASRVEGKVFQGKPVIFLSTSPGAAGARSVLDFAVESAAYIGADLKASLSVGKFYDVFDTDTGKVKDPALRANLKQVVATLNVR</sequence>
<keyword evidence="5" id="KW-1185">Reference proteome</keyword>
<evidence type="ECO:0000256" key="1">
    <source>
        <dbReference type="ARBA" id="ARBA00001917"/>
    </source>
</evidence>
<dbReference type="SUPFAM" id="SSF52218">
    <property type="entry name" value="Flavoproteins"/>
    <property type="match status" value="1"/>
</dbReference>
<dbReference type="RefSeq" id="WP_068899987.1">
    <property type="nucleotide sequence ID" value="NZ_JBHUIF010000013.1"/>
</dbReference>
<dbReference type="InterPro" id="IPR029039">
    <property type="entry name" value="Flavoprotein-like_sf"/>
</dbReference>
<dbReference type="GO" id="GO:0010181">
    <property type="term" value="F:FMN binding"/>
    <property type="evidence" value="ECO:0007669"/>
    <property type="project" value="TreeGrafter"/>
</dbReference>
<dbReference type="PANTHER" id="PTHR30543">
    <property type="entry name" value="CHROMATE REDUCTASE"/>
    <property type="match status" value="1"/>
</dbReference>
<dbReference type="InterPro" id="IPR050712">
    <property type="entry name" value="NAD(P)H-dep_reductase"/>
</dbReference>
<keyword evidence="2" id="KW-0288">FMN</keyword>
<organism evidence="4 5">
    <name type="scientific">Veronia pacifica</name>
    <dbReference type="NCBI Taxonomy" id="1080227"/>
    <lineage>
        <taxon>Bacteria</taxon>
        <taxon>Pseudomonadati</taxon>
        <taxon>Pseudomonadota</taxon>
        <taxon>Gammaproteobacteria</taxon>
        <taxon>Vibrionales</taxon>
        <taxon>Vibrionaceae</taxon>
        <taxon>Veronia</taxon>
    </lineage>
</organism>
<dbReference type="EMBL" id="LYBM01000006">
    <property type="protein sequence ID" value="ODA35096.1"/>
    <property type="molecule type" value="Genomic_DNA"/>
</dbReference>
<comment type="cofactor">
    <cofactor evidence="1">
        <name>FMN</name>
        <dbReference type="ChEBI" id="CHEBI:58210"/>
    </cofactor>
</comment>
<evidence type="ECO:0000259" key="3">
    <source>
        <dbReference type="Pfam" id="PF03358"/>
    </source>
</evidence>
<evidence type="ECO:0000313" key="4">
    <source>
        <dbReference type="EMBL" id="ODA35096.1"/>
    </source>
</evidence>
<keyword evidence="2" id="KW-0285">Flavoprotein</keyword>
<evidence type="ECO:0000313" key="5">
    <source>
        <dbReference type="Proteomes" id="UP000094936"/>
    </source>
</evidence>
<dbReference type="PANTHER" id="PTHR30543:SF21">
    <property type="entry name" value="NAD(P)H-DEPENDENT FMN REDUCTASE LOT6"/>
    <property type="match status" value="1"/>
</dbReference>
<dbReference type="STRING" id="1080227.A8L45_05310"/>
<evidence type="ECO:0000256" key="2">
    <source>
        <dbReference type="ARBA" id="ARBA00022643"/>
    </source>
</evidence>
<feature type="domain" description="NADPH-dependent FMN reductase-like" evidence="3">
    <location>
        <begin position="1"/>
        <end position="125"/>
    </location>
</feature>